<dbReference type="STRING" id="521674.Plim_4060"/>
<evidence type="ECO:0000313" key="1">
    <source>
        <dbReference type="EMBL" id="ADG69871.1"/>
    </source>
</evidence>
<sequence length="115" mass="13385">MYNDTKVLSGLREIEFEMQSMLNGQTSVYDVASRIWGKAMSLATESPDLMLPLWLIWGSLTDWVESRPGESREAELKMRQAAKEWLELNRDDVASVKAYCNRWVHDEMGYAREQH</sequence>
<name>D5SY78_PLAL2</name>
<dbReference type="OrthoDB" id="3398756at2"/>
<dbReference type="KEGG" id="plm:Plim_4060"/>
<evidence type="ECO:0000313" key="2">
    <source>
        <dbReference type="Proteomes" id="UP000002220"/>
    </source>
</evidence>
<reference evidence="1 2" key="1">
    <citation type="journal article" date="2010" name="Stand. Genomic Sci.">
        <title>Complete genome sequence of Planctomyces limnophilus type strain (Mu 290).</title>
        <authorList>
            <person name="Labutti K."/>
            <person name="Sikorski J."/>
            <person name="Schneider S."/>
            <person name="Nolan M."/>
            <person name="Lucas S."/>
            <person name="Glavina Del Rio T."/>
            <person name="Tice H."/>
            <person name="Cheng J.F."/>
            <person name="Goodwin L."/>
            <person name="Pitluck S."/>
            <person name="Liolios K."/>
            <person name="Ivanova N."/>
            <person name="Mavromatis K."/>
            <person name="Mikhailova N."/>
            <person name="Pati A."/>
            <person name="Chen A."/>
            <person name="Palaniappan K."/>
            <person name="Land M."/>
            <person name="Hauser L."/>
            <person name="Chang Y.J."/>
            <person name="Jeffries C.D."/>
            <person name="Tindall B.J."/>
            <person name="Rohde M."/>
            <person name="Goker M."/>
            <person name="Woyke T."/>
            <person name="Bristow J."/>
            <person name="Eisen J.A."/>
            <person name="Markowitz V."/>
            <person name="Hugenholtz P."/>
            <person name="Kyrpides N.C."/>
            <person name="Klenk H.P."/>
            <person name="Lapidus A."/>
        </authorList>
    </citation>
    <scope>NUCLEOTIDE SEQUENCE [LARGE SCALE GENOMIC DNA]</scope>
    <source>
        <strain evidence="2">ATCC 43296 / DSM 3776 / IFAM 1008 / 290</strain>
    </source>
</reference>
<proteinExistence type="predicted"/>
<protein>
    <submittedName>
        <fullName evidence="1">Uncharacterized protein</fullName>
    </submittedName>
</protein>
<keyword evidence="2" id="KW-1185">Reference proteome</keyword>
<dbReference type="Proteomes" id="UP000002220">
    <property type="component" value="Chromosome"/>
</dbReference>
<organism evidence="1 2">
    <name type="scientific">Planctopirus limnophila (strain ATCC 43296 / DSM 3776 / IFAM 1008 / Mu 290)</name>
    <name type="common">Planctomyces limnophilus</name>
    <dbReference type="NCBI Taxonomy" id="521674"/>
    <lineage>
        <taxon>Bacteria</taxon>
        <taxon>Pseudomonadati</taxon>
        <taxon>Planctomycetota</taxon>
        <taxon>Planctomycetia</taxon>
        <taxon>Planctomycetales</taxon>
        <taxon>Planctomycetaceae</taxon>
        <taxon>Planctopirus</taxon>
    </lineage>
</organism>
<dbReference type="HOGENOM" id="CLU_2106717_0_0_0"/>
<dbReference type="RefSeq" id="WP_013112302.1">
    <property type="nucleotide sequence ID" value="NC_014148.1"/>
</dbReference>
<accession>D5SY78</accession>
<gene>
    <name evidence="1" type="ordered locus">Plim_4060</name>
</gene>
<dbReference type="EMBL" id="CP001744">
    <property type="protein sequence ID" value="ADG69871.1"/>
    <property type="molecule type" value="Genomic_DNA"/>
</dbReference>
<dbReference type="AlphaFoldDB" id="D5SY78"/>